<evidence type="ECO:0000313" key="1">
    <source>
        <dbReference type="EMBL" id="TDH72559.1"/>
    </source>
</evidence>
<dbReference type="OrthoDB" id="88477at2759"/>
<name>A0A976IIQ4_BRELC</name>
<gene>
    <name evidence="1" type="ORF">CCR75_003677</name>
</gene>
<dbReference type="EMBL" id="SHOA02000012">
    <property type="protein sequence ID" value="TDH72559.1"/>
    <property type="molecule type" value="Genomic_DNA"/>
</dbReference>
<dbReference type="RefSeq" id="XP_067822058.1">
    <property type="nucleotide sequence ID" value="XM_067961771.1"/>
</dbReference>
<dbReference type="Proteomes" id="UP000294530">
    <property type="component" value="Unassembled WGS sequence"/>
</dbReference>
<dbReference type="GeneID" id="94347442"/>
<dbReference type="KEGG" id="blac:94347442"/>
<protein>
    <submittedName>
        <fullName evidence="1">Uncharacterized protein</fullName>
    </submittedName>
</protein>
<evidence type="ECO:0000313" key="2">
    <source>
        <dbReference type="Proteomes" id="UP000294530"/>
    </source>
</evidence>
<organism evidence="1 2">
    <name type="scientific">Bremia lactucae</name>
    <name type="common">Lettuce downy mildew</name>
    <dbReference type="NCBI Taxonomy" id="4779"/>
    <lineage>
        <taxon>Eukaryota</taxon>
        <taxon>Sar</taxon>
        <taxon>Stramenopiles</taxon>
        <taxon>Oomycota</taxon>
        <taxon>Peronosporomycetes</taxon>
        <taxon>Peronosporales</taxon>
        <taxon>Peronosporaceae</taxon>
        <taxon>Bremia</taxon>
    </lineage>
</organism>
<sequence>MTDIRGNSHSGFTNPPPPELRLSYNWVLVEPGAVRGVGGTALDISSRRIMLKQEANGINGQSMTHIQYLWSMGTMWPSSGARNELSGLSLRHIHRSTAFRGMFHPT</sequence>
<accession>A0A976IIQ4</accession>
<dbReference type="AlphaFoldDB" id="A0A976IIQ4"/>
<keyword evidence="2" id="KW-1185">Reference proteome</keyword>
<comment type="caution">
    <text evidence="1">The sequence shown here is derived from an EMBL/GenBank/DDBJ whole genome shotgun (WGS) entry which is preliminary data.</text>
</comment>
<reference evidence="1 2" key="1">
    <citation type="journal article" date="2021" name="Genome Biol.">
        <title>AFLAP: assembly-free linkage analysis pipeline using k-mers from genome sequencing data.</title>
        <authorList>
            <person name="Fletcher K."/>
            <person name="Zhang L."/>
            <person name="Gil J."/>
            <person name="Han R."/>
            <person name="Cavanaugh K."/>
            <person name="Michelmore R."/>
        </authorList>
    </citation>
    <scope>NUCLEOTIDE SEQUENCE [LARGE SCALE GENOMIC DNA]</scope>
    <source>
        <strain evidence="1 2">SF5</strain>
    </source>
</reference>
<proteinExistence type="predicted"/>